<dbReference type="InterPro" id="IPR015425">
    <property type="entry name" value="FH2_Formin"/>
</dbReference>
<dbReference type="SUPFAM" id="SSF101447">
    <property type="entry name" value="Formin homology 2 domain (FH2 domain)"/>
    <property type="match status" value="1"/>
</dbReference>
<gene>
    <name evidence="3" type="ORF">GBAR_LOCUS25551</name>
</gene>
<dbReference type="Proteomes" id="UP001174909">
    <property type="component" value="Unassembled WGS sequence"/>
</dbReference>
<keyword evidence="4" id="KW-1185">Reference proteome</keyword>
<name>A0AA35TEX5_GEOBA</name>
<dbReference type="PROSITE" id="PS51444">
    <property type="entry name" value="FH2"/>
    <property type="match status" value="1"/>
</dbReference>
<evidence type="ECO:0000259" key="2">
    <source>
        <dbReference type="PROSITE" id="PS51444"/>
    </source>
</evidence>
<dbReference type="Pfam" id="PF02181">
    <property type="entry name" value="FH2"/>
    <property type="match status" value="1"/>
</dbReference>
<evidence type="ECO:0000313" key="4">
    <source>
        <dbReference type="Proteomes" id="UP001174909"/>
    </source>
</evidence>
<feature type="region of interest" description="Disordered" evidence="1">
    <location>
        <begin position="200"/>
        <end position="231"/>
    </location>
</feature>
<dbReference type="InterPro" id="IPR042201">
    <property type="entry name" value="FH2_Formin_sf"/>
</dbReference>
<feature type="compositionally biased region" description="Pro residues" evidence="1">
    <location>
        <begin position="209"/>
        <end position="220"/>
    </location>
</feature>
<sequence length="432" mass="47871">MDDKSSQTKIGRVEQFMVGLLATPDHTPRLRVLRTKKIFEDLETDYRPTFELLHVATKELMMSRSLKELLHIILLTGNFINGSTKLGSAYGFRISSLQRLSNTLANVRRTSLNVNFLHFLVTVCERDCPRLLKFHTELPHLDDASRVSVEAVAEELGGWRKEVDELEEMKSQSGELQLGKDFISQLETFLPETLQENPIVLTPVGPVSPGNPPHSSPSPSPKSQLSRPGLSRATSLVTTHVLDLPPISEERGSLHDPSISPLALSSSGSDLTNPFVFPSNGFVKDDGGSPPIIMVAPPTDIVVTDVENDEERGGEDERSSRTQLKPGKNRSSSHATEHRKSSLRGPLPSRYKRHSVSSIGHASLSPLSRQSSWNEYKGHSPPIYRRGAGWGPDFNRNPSCPEPRTIFDGSLDEVAKLLHKMAEAIERDMDQN</sequence>
<organism evidence="3 4">
    <name type="scientific">Geodia barretti</name>
    <name type="common">Barrett's horny sponge</name>
    <dbReference type="NCBI Taxonomy" id="519541"/>
    <lineage>
        <taxon>Eukaryota</taxon>
        <taxon>Metazoa</taxon>
        <taxon>Porifera</taxon>
        <taxon>Demospongiae</taxon>
        <taxon>Heteroscleromorpha</taxon>
        <taxon>Tetractinellida</taxon>
        <taxon>Astrophorina</taxon>
        <taxon>Geodiidae</taxon>
        <taxon>Geodia</taxon>
    </lineage>
</organism>
<evidence type="ECO:0000313" key="3">
    <source>
        <dbReference type="EMBL" id="CAI8046231.1"/>
    </source>
</evidence>
<comment type="caution">
    <text evidence="3">The sequence shown here is derived from an EMBL/GenBank/DDBJ whole genome shotgun (WGS) entry which is preliminary data.</text>
</comment>
<dbReference type="AlphaFoldDB" id="A0AA35TEX5"/>
<evidence type="ECO:0000256" key="1">
    <source>
        <dbReference type="SAM" id="MobiDB-lite"/>
    </source>
</evidence>
<dbReference type="PANTHER" id="PTHR46345:SF8">
    <property type="entry name" value="FORMIN 3, ISOFORM B"/>
    <property type="match status" value="1"/>
</dbReference>
<accession>A0AA35TEX5</accession>
<proteinExistence type="predicted"/>
<dbReference type="Gene3D" id="1.20.58.2220">
    <property type="entry name" value="Formin, FH2 domain"/>
    <property type="match status" value="1"/>
</dbReference>
<reference evidence="3" key="1">
    <citation type="submission" date="2023-03" db="EMBL/GenBank/DDBJ databases">
        <authorList>
            <person name="Steffen K."/>
            <person name="Cardenas P."/>
        </authorList>
    </citation>
    <scope>NUCLEOTIDE SEQUENCE</scope>
</reference>
<feature type="region of interest" description="Disordered" evidence="1">
    <location>
        <begin position="307"/>
        <end position="402"/>
    </location>
</feature>
<dbReference type="PANTHER" id="PTHR46345">
    <property type="entry name" value="INVERTED FORMIN-2"/>
    <property type="match status" value="1"/>
</dbReference>
<protein>
    <submittedName>
        <fullName evidence="3">Disheveled-associated activator of morphogenesis 2</fullName>
    </submittedName>
</protein>
<feature type="compositionally biased region" description="Polar residues" evidence="1">
    <location>
        <begin position="356"/>
        <end position="374"/>
    </location>
</feature>
<dbReference type="EMBL" id="CASHTH010003543">
    <property type="protein sequence ID" value="CAI8046231.1"/>
    <property type="molecule type" value="Genomic_DNA"/>
</dbReference>
<feature type="domain" description="FH2" evidence="2">
    <location>
        <begin position="1"/>
        <end position="270"/>
    </location>
</feature>